<gene>
    <name evidence="2" type="ORF">S12H4_15806</name>
</gene>
<evidence type="ECO:0000259" key="1">
    <source>
        <dbReference type="PROSITE" id="PS50830"/>
    </source>
</evidence>
<dbReference type="PROSITE" id="PS01123">
    <property type="entry name" value="TNASE_1"/>
    <property type="match status" value="1"/>
</dbReference>
<organism evidence="2">
    <name type="scientific">marine sediment metagenome</name>
    <dbReference type="NCBI Taxonomy" id="412755"/>
    <lineage>
        <taxon>unclassified sequences</taxon>
        <taxon>metagenomes</taxon>
        <taxon>ecological metagenomes</taxon>
    </lineage>
</organism>
<dbReference type="SMART" id="SM00318">
    <property type="entry name" value="SNc"/>
    <property type="match status" value="1"/>
</dbReference>
<sequence length="133" mass="14655">MKTAPPDGSKHRVLDIIDGDTIDIDTAAGKLRVRIIGIDTPETVHPGKPVEPGGLEATARAKQLLAGKTVTIHYDPNPDHGKWGKYGRLLAYIEMPDGRDYGLVIIQEGLSKAYIEYPFSRQLSYLRAENNTN</sequence>
<dbReference type="InterPro" id="IPR016071">
    <property type="entry name" value="Staphylococal_nuclease_OB-fold"/>
</dbReference>
<feature type="non-terminal residue" evidence="2">
    <location>
        <position position="133"/>
    </location>
</feature>
<comment type="caution">
    <text evidence="2">The sequence shown here is derived from an EMBL/GenBank/DDBJ whole genome shotgun (WGS) entry which is preliminary data.</text>
</comment>
<dbReference type="EMBL" id="BARW01007614">
    <property type="protein sequence ID" value="GAI74245.1"/>
    <property type="molecule type" value="Genomic_DNA"/>
</dbReference>
<reference evidence="2" key="1">
    <citation type="journal article" date="2014" name="Front. Microbiol.">
        <title>High frequency of phylogenetically diverse reductive dehalogenase-homologous genes in deep subseafloor sedimentary metagenomes.</title>
        <authorList>
            <person name="Kawai M."/>
            <person name="Futagami T."/>
            <person name="Toyoda A."/>
            <person name="Takaki Y."/>
            <person name="Nishi S."/>
            <person name="Hori S."/>
            <person name="Arai W."/>
            <person name="Tsubouchi T."/>
            <person name="Morono Y."/>
            <person name="Uchiyama I."/>
            <person name="Ito T."/>
            <person name="Fujiyama A."/>
            <person name="Inagaki F."/>
            <person name="Takami H."/>
        </authorList>
    </citation>
    <scope>NUCLEOTIDE SEQUENCE</scope>
    <source>
        <strain evidence="2">Expedition CK06-06</strain>
    </source>
</reference>
<dbReference type="GO" id="GO:0003676">
    <property type="term" value="F:nucleic acid binding"/>
    <property type="evidence" value="ECO:0007669"/>
    <property type="project" value="InterPro"/>
</dbReference>
<dbReference type="SUPFAM" id="SSF50199">
    <property type="entry name" value="Staphylococcal nuclease"/>
    <property type="match status" value="1"/>
</dbReference>
<protein>
    <recommendedName>
        <fullName evidence="1">TNase-like domain-containing protein</fullName>
    </recommendedName>
</protein>
<dbReference type="GO" id="GO:0004518">
    <property type="term" value="F:nuclease activity"/>
    <property type="evidence" value="ECO:0007669"/>
    <property type="project" value="InterPro"/>
</dbReference>
<dbReference type="Gene3D" id="2.40.50.90">
    <property type="match status" value="1"/>
</dbReference>
<dbReference type="InterPro" id="IPR035437">
    <property type="entry name" value="SNase_OB-fold_sf"/>
</dbReference>
<dbReference type="InterPro" id="IPR002071">
    <property type="entry name" value="Thermonucl_AS"/>
</dbReference>
<dbReference type="Pfam" id="PF00565">
    <property type="entry name" value="SNase"/>
    <property type="match status" value="1"/>
</dbReference>
<dbReference type="PROSITE" id="PS50830">
    <property type="entry name" value="TNASE_3"/>
    <property type="match status" value="1"/>
</dbReference>
<accession>X1SFQ0</accession>
<name>X1SFQ0_9ZZZZ</name>
<feature type="domain" description="TNase-like" evidence="1">
    <location>
        <begin position="7"/>
        <end position="133"/>
    </location>
</feature>
<evidence type="ECO:0000313" key="2">
    <source>
        <dbReference type="EMBL" id="GAI74245.1"/>
    </source>
</evidence>
<dbReference type="AlphaFoldDB" id="X1SFQ0"/>
<proteinExistence type="predicted"/>